<evidence type="ECO:0000259" key="15">
    <source>
        <dbReference type="Pfam" id="PF07715"/>
    </source>
</evidence>
<evidence type="ECO:0000256" key="2">
    <source>
        <dbReference type="ARBA" id="ARBA00022448"/>
    </source>
</evidence>
<dbReference type="GO" id="GO:0015344">
    <property type="term" value="F:siderophore uptake transmembrane transporter activity"/>
    <property type="evidence" value="ECO:0007669"/>
    <property type="project" value="TreeGrafter"/>
</dbReference>
<evidence type="ECO:0000256" key="3">
    <source>
        <dbReference type="ARBA" id="ARBA00022452"/>
    </source>
</evidence>
<comment type="caution">
    <text evidence="16">The sequence shown here is derived from an EMBL/GenBank/DDBJ whole genome shotgun (WGS) entry which is preliminary data.</text>
</comment>
<evidence type="ECO:0000256" key="7">
    <source>
        <dbReference type="ARBA" id="ARBA00023004"/>
    </source>
</evidence>
<keyword evidence="7" id="KW-0408">Iron</keyword>
<evidence type="ECO:0000256" key="11">
    <source>
        <dbReference type="ARBA" id="ARBA00023237"/>
    </source>
</evidence>
<keyword evidence="6" id="KW-0732">Signal</keyword>
<keyword evidence="5 12" id="KW-0812">Transmembrane</keyword>
<proteinExistence type="inferred from homology"/>
<keyword evidence="8" id="KW-0406">Ion transport</keyword>
<comment type="similarity">
    <text evidence="12 13">Belongs to the TonB-dependent receptor family.</text>
</comment>
<evidence type="ECO:0000259" key="14">
    <source>
        <dbReference type="Pfam" id="PF00593"/>
    </source>
</evidence>
<feature type="domain" description="TonB-dependent receptor-like beta-barrel" evidence="14">
    <location>
        <begin position="292"/>
        <end position="687"/>
    </location>
</feature>
<dbReference type="Gene3D" id="2.40.170.20">
    <property type="entry name" value="TonB-dependent receptor, beta-barrel domain"/>
    <property type="match status" value="1"/>
</dbReference>
<feature type="domain" description="TonB-dependent receptor plug" evidence="15">
    <location>
        <begin position="80"/>
        <end position="188"/>
    </location>
</feature>
<dbReference type="SUPFAM" id="SSF56935">
    <property type="entry name" value="Porins"/>
    <property type="match status" value="1"/>
</dbReference>
<dbReference type="PANTHER" id="PTHR32552">
    <property type="entry name" value="FERRICHROME IRON RECEPTOR-RELATED"/>
    <property type="match status" value="1"/>
</dbReference>
<protein>
    <submittedName>
        <fullName evidence="16">TonB-dependent receptor</fullName>
    </submittedName>
</protein>
<dbReference type="Proteomes" id="UP000610456">
    <property type="component" value="Unassembled WGS sequence"/>
</dbReference>
<keyword evidence="17" id="KW-1185">Reference proteome</keyword>
<reference evidence="16" key="1">
    <citation type="journal article" date="2014" name="Int. J. Syst. Evol. Microbiol.">
        <title>Complete genome sequence of Corynebacterium casei LMG S-19264T (=DSM 44701T), isolated from a smear-ripened cheese.</title>
        <authorList>
            <consortium name="US DOE Joint Genome Institute (JGI-PGF)"/>
            <person name="Walter F."/>
            <person name="Albersmeier A."/>
            <person name="Kalinowski J."/>
            <person name="Ruckert C."/>
        </authorList>
    </citation>
    <scope>NUCLEOTIDE SEQUENCE</scope>
    <source>
        <strain evidence="16">KCTC 12719</strain>
    </source>
</reference>
<dbReference type="Pfam" id="PF00593">
    <property type="entry name" value="TonB_dep_Rec_b-barrel"/>
    <property type="match status" value="1"/>
</dbReference>
<evidence type="ECO:0000256" key="8">
    <source>
        <dbReference type="ARBA" id="ARBA00023065"/>
    </source>
</evidence>
<dbReference type="InterPro" id="IPR037066">
    <property type="entry name" value="Plug_dom_sf"/>
</dbReference>
<evidence type="ECO:0000256" key="1">
    <source>
        <dbReference type="ARBA" id="ARBA00004571"/>
    </source>
</evidence>
<reference evidence="16" key="2">
    <citation type="submission" date="2020-09" db="EMBL/GenBank/DDBJ databases">
        <authorList>
            <person name="Sun Q."/>
            <person name="Kim S."/>
        </authorList>
    </citation>
    <scope>NUCLEOTIDE SEQUENCE</scope>
    <source>
        <strain evidence="16">KCTC 12719</strain>
    </source>
</reference>
<keyword evidence="9 13" id="KW-0798">TonB box</keyword>
<dbReference type="InterPro" id="IPR012910">
    <property type="entry name" value="Plug_dom"/>
</dbReference>
<evidence type="ECO:0000256" key="4">
    <source>
        <dbReference type="ARBA" id="ARBA00022496"/>
    </source>
</evidence>
<organism evidence="16 17">
    <name type="scientific">Salinimicrobium marinum</name>
    <dbReference type="NCBI Taxonomy" id="680283"/>
    <lineage>
        <taxon>Bacteria</taxon>
        <taxon>Pseudomonadati</taxon>
        <taxon>Bacteroidota</taxon>
        <taxon>Flavobacteriia</taxon>
        <taxon>Flavobacteriales</taxon>
        <taxon>Flavobacteriaceae</taxon>
        <taxon>Salinimicrobium</taxon>
    </lineage>
</organism>
<dbReference type="PROSITE" id="PS52016">
    <property type="entry name" value="TONB_DEPENDENT_REC_3"/>
    <property type="match status" value="1"/>
</dbReference>
<dbReference type="Pfam" id="PF07715">
    <property type="entry name" value="Plug"/>
    <property type="match status" value="1"/>
</dbReference>
<dbReference type="InterPro" id="IPR036942">
    <property type="entry name" value="Beta-barrel_TonB_sf"/>
</dbReference>
<comment type="subcellular location">
    <subcellularLocation>
        <location evidence="1 12">Cell outer membrane</location>
        <topology evidence="1 12">Multi-pass membrane protein</topology>
    </subcellularLocation>
</comment>
<dbReference type="EMBL" id="BMXB01000020">
    <property type="protein sequence ID" value="GHA49106.1"/>
    <property type="molecule type" value="Genomic_DNA"/>
</dbReference>
<dbReference type="AlphaFoldDB" id="A0A918W1Y8"/>
<dbReference type="PANTHER" id="PTHR32552:SF68">
    <property type="entry name" value="FERRICHROME OUTER MEMBRANE TRANSPORTER_PHAGE RECEPTOR"/>
    <property type="match status" value="1"/>
</dbReference>
<dbReference type="InterPro" id="IPR008969">
    <property type="entry name" value="CarboxyPept-like_regulatory"/>
</dbReference>
<evidence type="ECO:0000313" key="17">
    <source>
        <dbReference type="Proteomes" id="UP000610456"/>
    </source>
</evidence>
<dbReference type="InterPro" id="IPR039426">
    <property type="entry name" value="TonB-dep_rcpt-like"/>
</dbReference>
<evidence type="ECO:0000256" key="6">
    <source>
        <dbReference type="ARBA" id="ARBA00022729"/>
    </source>
</evidence>
<evidence type="ECO:0000256" key="10">
    <source>
        <dbReference type="ARBA" id="ARBA00023136"/>
    </source>
</evidence>
<dbReference type="GO" id="GO:0009279">
    <property type="term" value="C:cell outer membrane"/>
    <property type="evidence" value="ECO:0007669"/>
    <property type="project" value="UniProtKB-SubCell"/>
</dbReference>
<evidence type="ECO:0000256" key="13">
    <source>
        <dbReference type="RuleBase" id="RU003357"/>
    </source>
</evidence>
<dbReference type="CDD" id="cd01347">
    <property type="entry name" value="ligand_gated_channel"/>
    <property type="match status" value="1"/>
</dbReference>
<keyword evidence="2 12" id="KW-0813">Transport</keyword>
<accession>A0A918W1Y8</accession>
<evidence type="ECO:0000256" key="5">
    <source>
        <dbReference type="ARBA" id="ARBA00022692"/>
    </source>
</evidence>
<evidence type="ECO:0000313" key="16">
    <source>
        <dbReference type="EMBL" id="GHA49106.1"/>
    </source>
</evidence>
<dbReference type="InterPro" id="IPR000531">
    <property type="entry name" value="Beta-barrel_TonB"/>
</dbReference>
<keyword evidence="11 12" id="KW-0998">Cell outer membrane</keyword>
<evidence type="ECO:0000256" key="12">
    <source>
        <dbReference type="PROSITE-ProRule" id="PRU01360"/>
    </source>
</evidence>
<gene>
    <name evidence="16" type="ORF">GCM10007103_32480</name>
</gene>
<evidence type="ECO:0000256" key="9">
    <source>
        <dbReference type="ARBA" id="ARBA00023077"/>
    </source>
</evidence>
<dbReference type="Gene3D" id="2.170.130.10">
    <property type="entry name" value="TonB-dependent receptor, plug domain"/>
    <property type="match status" value="1"/>
</dbReference>
<sequence length="729" mass="80826">MASVAIKVADATTGTVSAEDGKFSLVVSRLPVRLEFSALGFVNKELTVRNAAEELTVYLFPEAEALSEIVLRSTIIPNELRQTPAAVSIISETDFERFDETNIVKVINTAPGVYVHQGALNTNKLSIRGIGARSQYSTNRVKAYFEEIPISTAEGETTLDDIDQSMIERAEIIKGPNSSVYGAGLGGVINLYAADADEDGTQASTRHTFGSFGLMKNTVKAAHASGSTNLVAAYNHLESDGFRENGDYERDSFTVHGRVSGSDNGTLSVLAQFTRLMAYIPSSLNRETLEHDPSSAAYTWGAAQGYESYDKGLFGLSYRHNFSDNFYNTTSIFMNFRDAYEPRPFDILKEEQVATGARTKFNFGIDLAGIETEFSVGSEIYREWYDTATFENLYEDFPGEGSVAGNSLSNNNQDRNYYNFFAQWNFAFSEAFQLETGVNLNTTKYKLTDLFNRDEVDQSGDYRFETILSPRMGAVYNVSENKSVYASISHGFSTPTVAETLTPEGQINTDLEPETGINYEVGFKGNWLNNQLYTEVALFSIQVENLLVAERVGQDQYIGRNAGKTDHNGIEFLLNYNFDLTRGIQARPYVNAAFNFFEFDEFTDDGIDYSGNKLPGVPERSITAGFDIFTDPGFNFHAVFQHQGEMPLDDANSGFNDNYNLLNLKASYNLNLPGGFETQFFGGVNNIFDEAYAASIIPNSVGFGGSAPRYYYPGNPRNYFGGVQLKYLF</sequence>
<name>A0A918W1Y8_9FLAO</name>
<keyword evidence="3 12" id="KW-1134">Transmembrane beta strand</keyword>
<dbReference type="SUPFAM" id="SSF49464">
    <property type="entry name" value="Carboxypeptidase regulatory domain-like"/>
    <property type="match status" value="1"/>
</dbReference>
<keyword evidence="4" id="KW-0410">Iron transport</keyword>
<keyword evidence="10 12" id="KW-0472">Membrane</keyword>
<keyword evidence="16" id="KW-0675">Receptor</keyword>